<feature type="compositionally biased region" description="Low complexity" evidence="1">
    <location>
        <begin position="38"/>
        <end position="50"/>
    </location>
</feature>
<evidence type="ECO:0000256" key="1">
    <source>
        <dbReference type="SAM" id="MobiDB-lite"/>
    </source>
</evidence>
<dbReference type="AlphaFoldDB" id="A0A4V1J3S3"/>
<sequence length="194" mass="21857">MNEAVDKLQADVQGRGPEPLTKSLAESRFEAVPESKAPADSVSAADSVSPLPTPNPDQPESKSKQRKGQSEAEFLEQIAQYASRGPRINTENWLFDQNLIDSLDKTQKLDRVHMLHVCEKAYFDRDYEKCLLYVQQAERLFGVDADADDEEIKQNFSSAGRKTKKSSKVERHVVELIHIKEACLKKLGRGQLDE</sequence>
<dbReference type="OrthoDB" id="4082971at2759"/>
<name>A0A4V1J3S3_9ASCO</name>
<dbReference type="Proteomes" id="UP000268321">
    <property type="component" value="Unassembled WGS sequence"/>
</dbReference>
<evidence type="ECO:0000313" key="2">
    <source>
        <dbReference type="EMBL" id="RKP33059.1"/>
    </source>
</evidence>
<dbReference type="EMBL" id="ML004428">
    <property type="protein sequence ID" value="RKP33059.1"/>
    <property type="molecule type" value="Genomic_DNA"/>
</dbReference>
<accession>A0A4V1J3S3</accession>
<protein>
    <submittedName>
        <fullName evidence="2">Uncharacterized protein</fullName>
    </submittedName>
</protein>
<keyword evidence="3" id="KW-1185">Reference proteome</keyword>
<organism evidence="2 3">
    <name type="scientific">Metschnikowia bicuspidata</name>
    <dbReference type="NCBI Taxonomy" id="27322"/>
    <lineage>
        <taxon>Eukaryota</taxon>
        <taxon>Fungi</taxon>
        <taxon>Dikarya</taxon>
        <taxon>Ascomycota</taxon>
        <taxon>Saccharomycotina</taxon>
        <taxon>Pichiomycetes</taxon>
        <taxon>Metschnikowiaceae</taxon>
        <taxon>Metschnikowia</taxon>
    </lineage>
</organism>
<gene>
    <name evidence="2" type="ORF">METBISCDRAFT_20928</name>
</gene>
<reference evidence="3" key="1">
    <citation type="journal article" date="2018" name="Nat. Microbiol.">
        <title>Leveraging single-cell genomics to expand the fungal tree of life.</title>
        <authorList>
            <person name="Ahrendt S.R."/>
            <person name="Quandt C.A."/>
            <person name="Ciobanu D."/>
            <person name="Clum A."/>
            <person name="Salamov A."/>
            <person name="Andreopoulos B."/>
            <person name="Cheng J.F."/>
            <person name="Woyke T."/>
            <person name="Pelin A."/>
            <person name="Henrissat B."/>
            <person name="Reynolds N.K."/>
            <person name="Benny G.L."/>
            <person name="Smith M.E."/>
            <person name="James T.Y."/>
            <person name="Grigoriev I.V."/>
        </authorList>
    </citation>
    <scope>NUCLEOTIDE SEQUENCE [LARGE SCALE GENOMIC DNA]</scope>
    <source>
        <strain evidence="3">Baker2002</strain>
    </source>
</reference>
<proteinExistence type="predicted"/>
<evidence type="ECO:0000313" key="3">
    <source>
        <dbReference type="Proteomes" id="UP000268321"/>
    </source>
</evidence>
<feature type="region of interest" description="Disordered" evidence="1">
    <location>
        <begin position="1"/>
        <end position="71"/>
    </location>
</feature>